<keyword evidence="1" id="KW-1133">Transmembrane helix</keyword>
<keyword evidence="1" id="KW-0472">Membrane</keyword>
<evidence type="ECO:0000256" key="1">
    <source>
        <dbReference type="SAM" id="Phobius"/>
    </source>
</evidence>
<evidence type="ECO:0000313" key="2">
    <source>
        <dbReference type="EMBL" id="SFW16100.1"/>
    </source>
</evidence>
<accession>A0A1K1LYY8</accession>
<feature type="transmembrane region" description="Helical" evidence="1">
    <location>
        <begin position="7"/>
        <end position="24"/>
    </location>
</feature>
<name>A0A1K1LYY8_RUMFL</name>
<keyword evidence="1" id="KW-0812">Transmembrane</keyword>
<proteinExistence type="predicted"/>
<dbReference type="PANTHER" id="PTHR34351">
    <property type="entry name" value="SLR1927 PROTEIN-RELATED"/>
    <property type="match status" value="1"/>
</dbReference>
<feature type="transmembrane region" description="Helical" evidence="1">
    <location>
        <begin position="30"/>
        <end position="48"/>
    </location>
</feature>
<organism evidence="2 3">
    <name type="scientific">Ruminococcus flavefaciens</name>
    <dbReference type="NCBI Taxonomy" id="1265"/>
    <lineage>
        <taxon>Bacteria</taxon>
        <taxon>Bacillati</taxon>
        <taxon>Bacillota</taxon>
        <taxon>Clostridia</taxon>
        <taxon>Eubacteriales</taxon>
        <taxon>Oscillospiraceae</taxon>
        <taxon>Ruminococcus</taxon>
    </lineage>
</organism>
<sequence>MILTKLLFIVLIIVCALFYILYIWDFALVLLIVMIALPIIMFVSTLIAKRSIKVEFAVKDKNAVKFKDFPVQLVVTNNSIFPIGKAEAKVEYYNSFSKDISSFDLFLPIQPRNSQRVTFQLNSKFCGTIKIRTLYLNIYDPLRIFKFRTASNIHTEVTIMPEGHDIGGIVHYSDRVNEESDLFSEHRPGDDPSEVFDLREYNAGDKLNRIHWKLSSKKDDFIVKDYSLPIDVPCMLFIDLKCYSENDSALPVTDTLIETFLSISQFLLDNERCHSVVFFNASQNQFAEYSITSSADLASVVKALIASVDDMRYCQKPDVYFTENDSLSFASFTYISSDFNEKLLDSIDEEVEADFKNAVIIIDDIDKTASLGGGYSSLNVIPVVVGRISASIKDIDI</sequence>
<dbReference type="RefSeq" id="WP_072299264.1">
    <property type="nucleotide sequence ID" value="NZ_FPIP01000001.1"/>
</dbReference>
<reference evidence="3" key="1">
    <citation type="submission" date="2016-11" db="EMBL/GenBank/DDBJ databases">
        <authorList>
            <person name="Varghese N."/>
            <person name="Submissions S."/>
        </authorList>
    </citation>
    <scope>NUCLEOTIDE SEQUENCE [LARGE SCALE GENOMIC DNA]</scope>
    <source>
        <strain evidence="3">YL228</strain>
    </source>
</reference>
<gene>
    <name evidence="2" type="ORF">SAMN02910280_0894</name>
</gene>
<protein>
    <submittedName>
        <fullName evidence="2">Uncharacterized protein</fullName>
    </submittedName>
</protein>
<dbReference type="EMBL" id="FPIP01000001">
    <property type="protein sequence ID" value="SFW16100.1"/>
    <property type="molecule type" value="Genomic_DNA"/>
</dbReference>
<dbReference type="PANTHER" id="PTHR34351:SF1">
    <property type="entry name" value="SLR1927 PROTEIN"/>
    <property type="match status" value="1"/>
</dbReference>
<evidence type="ECO:0000313" key="3">
    <source>
        <dbReference type="Proteomes" id="UP000183461"/>
    </source>
</evidence>
<dbReference type="AlphaFoldDB" id="A0A1K1LYY8"/>
<dbReference type="Proteomes" id="UP000183461">
    <property type="component" value="Unassembled WGS sequence"/>
</dbReference>